<dbReference type="PANTHER" id="PTHR34108">
    <property type="entry name" value="SEPTUM SITE-DETERMINING PROTEIN MINC"/>
    <property type="match status" value="1"/>
</dbReference>
<evidence type="ECO:0000256" key="5">
    <source>
        <dbReference type="ARBA" id="ARBA00046874"/>
    </source>
</evidence>
<dbReference type="RefSeq" id="WP_115641656.1">
    <property type="nucleotide sequence ID" value="NZ_UFWZ01000001.1"/>
</dbReference>
<dbReference type="GO" id="GO:1901891">
    <property type="term" value="P:regulation of cell septum assembly"/>
    <property type="evidence" value="ECO:0007669"/>
    <property type="project" value="InterPro"/>
</dbReference>
<dbReference type="InterPro" id="IPR055219">
    <property type="entry name" value="MinC_N_1"/>
</dbReference>
<evidence type="ECO:0000256" key="6">
    <source>
        <dbReference type="HAMAP-Rule" id="MF_00267"/>
    </source>
</evidence>
<dbReference type="Gene3D" id="2.160.20.70">
    <property type="match status" value="1"/>
</dbReference>
<reference evidence="9 10" key="1">
    <citation type="submission" date="2018-06" db="EMBL/GenBank/DDBJ databases">
        <authorList>
            <consortium name="Pathogen Informatics"/>
            <person name="Doyle S."/>
        </authorList>
    </citation>
    <scope>NUCLEOTIDE SEQUENCE [LARGE SCALE GENOMIC DNA]</scope>
    <source>
        <strain evidence="9 10">NCTC9836</strain>
    </source>
</reference>
<dbReference type="GO" id="GO:0000917">
    <property type="term" value="P:division septum assembly"/>
    <property type="evidence" value="ECO:0007669"/>
    <property type="project" value="UniProtKB-KW"/>
</dbReference>
<evidence type="ECO:0000313" key="9">
    <source>
        <dbReference type="EMBL" id="SUY47765.1"/>
    </source>
</evidence>
<dbReference type="SUPFAM" id="SSF63848">
    <property type="entry name" value="Cell-division inhibitor MinC, C-terminal domain"/>
    <property type="match status" value="1"/>
</dbReference>
<keyword evidence="2 6" id="KW-0132">Cell division</keyword>
<gene>
    <name evidence="6 9" type="primary">minC</name>
    <name evidence="9" type="ORF">NCTC9836_02106</name>
</gene>
<keyword evidence="3 6" id="KW-0717">Septation</keyword>
<accession>A0A381J9F5</accession>
<dbReference type="OrthoDB" id="9790810at2"/>
<evidence type="ECO:0000256" key="3">
    <source>
        <dbReference type="ARBA" id="ARBA00023210"/>
    </source>
</evidence>
<comment type="subunit">
    <text evidence="5 6">Interacts with MinD and FtsZ.</text>
</comment>
<evidence type="ECO:0000313" key="10">
    <source>
        <dbReference type="Proteomes" id="UP000254664"/>
    </source>
</evidence>
<dbReference type="InterPro" id="IPR036145">
    <property type="entry name" value="MinC_C_sf"/>
</dbReference>
<evidence type="ECO:0000256" key="4">
    <source>
        <dbReference type="ARBA" id="ARBA00023306"/>
    </source>
</evidence>
<evidence type="ECO:0000256" key="1">
    <source>
        <dbReference type="ARBA" id="ARBA00006291"/>
    </source>
</evidence>
<dbReference type="InterPro" id="IPR013033">
    <property type="entry name" value="MinC"/>
</dbReference>
<dbReference type="HAMAP" id="MF_00267">
    <property type="entry name" value="MinC"/>
    <property type="match status" value="1"/>
</dbReference>
<dbReference type="InterPro" id="IPR005526">
    <property type="entry name" value="Septum_form_inhib_MinC_C"/>
</dbReference>
<evidence type="ECO:0000256" key="2">
    <source>
        <dbReference type="ARBA" id="ARBA00022618"/>
    </source>
</evidence>
<sequence>MNIDNIVIKGNKEGLNAIINMDNFKDFDDMLDCLIEKLSKGKKFYKGCTLKITTDIKLINEKQAKRLKEVLFEEVLIKDCILEEKEEKVNKVFSGVYEGRTKFIRKTVRSGQVIRYSGNIVIIGDVNSGSEVYADGNVIVVGSLKGQVRAGVTGNERAIIVAFNLQPEILQIASVITRAPEDTIKPEYPEVARIRDGSIIVEPYVINKYI</sequence>
<name>A0A381J9F5_9CLOT</name>
<comment type="function">
    <text evidence="6">Cell division inhibitor that blocks the formation of polar Z ring septums. Rapidly oscillates between the poles of the cell to destabilize FtsZ filaments that have formed before they mature into polar Z rings. Prevents FtsZ polymerization.</text>
</comment>
<dbReference type="EMBL" id="UFWZ01000001">
    <property type="protein sequence ID" value="SUY47765.1"/>
    <property type="molecule type" value="Genomic_DNA"/>
</dbReference>
<dbReference type="Proteomes" id="UP000254664">
    <property type="component" value="Unassembled WGS sequence"/>
</dbReference>
<dbReference type="AlphaFoldDB" id="A0A381J9F5"/>
<evidence type="ECO:0000259" key="7">
    <source>
        <dbReference type="Pfam" id="PF03775"/>
    </source>
</evidence>
<dbReference type="Pfam" id="PF22642">
    <property type="entry name" value="MinC_N_1"/>
    <property type="match status" value="1"/>
</dbReference>
<protein>
    <recommendedName>
        <fullName evidence="6">Probable septum site-determining protein MinC</fullName>
    </recommendedName>
</protein>
<dbReference type="GO" id="GO:0000902">
    <property type="term" value="P:cell morphogenesis"/>
    <property type="evidence" value="ECO:0007669"/>
    <property type="project" value="InterPro"/>
</dbReference>
<comment type="similarity">
    <text evidence="1 6">Belongs to the MinC family.</text>
</comment>
<dbReference type="InterPro" id="IPR016098">
    <property type="entry name" value="CAP/MinC_C"/>
</dbReference>
<feature type="domain" description="Septum formation inhibitor MinC C-terminal" evidence="7">
    <location>
        <begin position="103"/>
        <end position="201"/>
    </location>
</feature>
<dbReference type="NCBIfam" id="TIGR01222">
    <property type="entry name" value="minC"/>
    <property type="match status" value="1"/>
</dbReference>
<dbReference type="Gene3D" id="3.30.160.540">
    <property type="match status" value="1"/>
</dbReference>
<keyword evidence="10" id="KW-1185">Reference proteome</keyword>
<proteinExistence type="inferred from homology"/>
<feature type="domain" description="Septum site-determining protein MinC N-terminal" evidence="8">
    <location>
        <begin position="6"/>
        <end position="74"/>
    </location>
</feature>
<organism evidence="9 10">
    <name type="scientific">Clostridium putrefaciens</name>
    <dbReference type="NCBI Taxonomy" id="99675"/>
    <lineage>
        <taxon>Bacteria</taxon>
        <taxon>Bacillati</taxon>
        <taxon>Bacillota</taxon>
        <taxon>Clostridia</taxon>
        <taxon>Eubacteriales</taxon>
        <taxon>Clostridiaceae</taxon>
        <taxon>Clostridium</taxon>
    </lineage>
</organism>
<keyword evidence="4 6" id="KW-0131">Cell cycle</keyword>
<evidence type="ECO:0000259" key="8">
    <source>
        <dbReference type="Pfam" id="PF22642"/>
    </source>
</evidence>
<dbReference type="PANTHER" id="PTHR34108:SF1">
    <property type="entry name" value="SEPTUM SITE-DETERMINING PROTEIN MINC"/>
    <property type="match status" value="1"/>
</dbReference>
<dbReference type="NCBIfam" id="NF001775">
    <property type="entry name" value="PRK00513.1-6"/>
    <property type="match status" value="1"/>
</dbReference>
<dbReference type="Pfam" id="PF03775">
    <property type="entry name" value="MinC_C"/>
    <property type="match status" value="1"/>
</dbReference>